<organism evidence="1 2">
    <name type="scientific">Nothophoma quercina</name>
    <dbReference type="NCBI Taxonomy" id="749835"/>
    <lineage>
        <taxon>Eukaryota</taxon>
        <taxon>Fungi</taxon>
        <taxon>Dikarya</taxon>
        <taxon>Ascomycota</taxon>
        <taxon>Pezizomycotina</taxon>
        <taxon>Dothideomycetes</taxon>
        <taxon>Pleosporomycetidae</taxon>
        <taxon>Pleosporales</taxon>
        <taxon>Pleosporineae</taxon>
        <taxon>Didymellaceae</taxon>
        <taxon>Nothophoma</taxon>
    </lineage>
</organism>
<comment type="caution">
    <text evidence="1">The sequence shown here is derived from an EMBL/GenBank/DDBJ whole genome shotgun (WGS) entry which is preliminary data.</text>
</comment>
<evidence type="ECO:0008006" key="3">
    <source>
        <dbReference type="Google" id="ProtNLM"/>
    </source>
</evidence>
<dbReference type="Proteomes" id="UP001521222">
    <property type="component" value="Unassembled WGS sequence"/>
</dbReference>
<sequence length="247" mass="27372">MLRTAHSVPLETIETYLTIRNGDIKDVAAVSEVLKSPINSGKLVDTIIFGIGSYPKLQWSLFQPITLQDIHICEHGTQTIFSALENLAAQGVTSTSSGGVKPLMLSVSTTGISRKARDVPWLLLPLYHWTLHVPHEDKRRAEHLLINDDGAHIRDCVVVRPTLLTDADPQGVENVRAGWEWKGAGIEKEGVKEPGPQMGWTVGRKDVGAFMFGKVVREGGWEGSCDEGKCRYSKSEMRKMEHYKVAE</sequence>
<evidence type="ECO:0000313" key="2">
    <source>
        <dbReference type="Proteomes" id="UP001521222"/>
    </source>
</evidence>
<name>A0ABR3R4G9_9PLEO</name>
<keyword evidence="2" id="KW-1185">Reference proteome</keyword>
<gene>
    <name evidence="1" type="ORF">SLS59_006550</name>
</gene>
<dbReference type="Gene3D" id="3.40.50.720">
    <property type="entry name" value="NAD(P)-binding Rossmann-like Domain"/>
    <property type="match status" value="1"/>
</dbReference>
<protein>
    <recommendedName>
        <fullName evidence="3">NAD(P)-binding domain-containing protein</fullName>
    </recommendedName>
</protein>
<reference evidence="1 2" key="1">
    <citation type="submission" date="2024-02" db="EMBL/GenBank/DDBJ databases">
        <title>De novo assembly and annotation of 12 fungi associated with fruit tree decline syndrome in Ontario, Canada.</title>
        <authorList>
            <person name="Sulman M."/>
            <person name="Ellouze W."/>
            <person name="Ilyukhin E."/>
        </authorList>
    </citation>
    <scope>NUCLEOTIDE SEQUENCE [LARGE SCALE GENOMIC DNA]</scope>
    <source>
        <strain evidence="1 2">M97-236</strain>
    </source>
</reference>
<accession>A0ABR3R4G9</accession>
<evidence type="ECO:0000313" key="1">
    <source>
        <dbReference type="EMBL" id="KAL1599098.1"/>
    </source>
</evidence>
<dbReference type="EMBL" id="JAKIXB020000021">
    <property type="protein sequence ID" value="KAL1599098.1"/>
    <property type="molecule type" value="Genomic_DNA"/>
</dbReference>
<proteinExistence type="predicted"/>